<evidence type="ECO:0000313" key="5">
    <source>
        <dbReference type="Proteomes" id="UP001642260"/>
    </source>
</evidence>
<dbReference type="AlphaFoldDB" id="A0ABC8IX83"/>
<dbReference type="InterPro" id="IPR017853">
    <property type="entry name" value="GH"/>
</dbReference>
<evidence type="ECO:0000313" key="4">
    <source>
        <dbReference type="EMBL" id="CAH8305786.1"/>
    </source>
</evidence>
<dbReference type="PANTHER" id="PTHR22762:SF133">
    <property type="entry name" value="P-TYPE DOMAIN-CONTAINING PROTEIN"/>
    <property type="match status" value="1"/>
</dbReference>
<evidence type="ECO:0000256" key="2">
    <source>
        <dbReference type="RuleBase" id="RU361185"/>
    </source>
</evidence>
<dbReference type="EMBL" id="CAKOAT010061821">
    <property type="protein sequence ID" value="CAH8305786.1"/>
    <property type="molecule type" value="Genomic_DNA"/>
</dbReference>
<keyword evidence="5" id="KW-1185">Reference proteome</keyword>
<dbReference type="Gene3D" id="3.20.20.80">
    <property type="entry name" value="Glycosidases"/>
    <property type="match status" value="1"/>
</dbReference>
<reference evidence="4 5" key="1">
    <citation type="submission" date="2022-03" db="EMBL/GenBank/DDBJ databases">
        <authorList>
            <person name="Macdonald S."/>
            <person name="Ahmed S."/>
            <person name="Newling K."/>
        </authorList>
    </citation>
    <scope>NUCLEOTIDE SEQUENCE [LARGE SCALE GENOMIC DNA]</scope>
</reference>
<evidence type="ECO:0000259" key="3">
    <source>
        <dbReference type="Pfam" id="PF01055"/>
    </source>
</evidence>
<dbReference type="Pfam" id="PF01055">
    <property type="entry name" value="Glyco_hydro_31_2nd"/>
    <property type="match status" value="1"/>
</dbReference>
<comment type="similarity">
    <text evidence="1 2">Belongs to the glycosyl hydrolase 31 family.</text>
</comment>
<accession>A0ABC8IX83</accession>
<dbReference type="GO" id="GO:0016798">
    <property type="term" value="F:hydrolase activity, acting on glycosyl bonds"/>
    <property type="evidence" value="ECO:0007669"/>
    <property type="project" value="UniProtKB-KW"/>
</dbReference>
<feature type="domain" description="Glycoside hydrolase family 31 TIM barrel" evidence="3">
    <location>
        <begin position="1"/>
        <end position="147"/>
    </location>
</feature>
<keyword evidence="2" id="KW-0326">Glycosidase</keyword>
<evidence type="ECO:0000256" key="1">
    <source>
        <dbReference type="ARBA" id="ARBA00007806"/>
    </source>
</evidence>
<keyword evidence="2" id="KW-0378">Hydrolase</keyword>
<comment type="caution">
    <text evidence="4">The sequence shown here is derived from an EMBL/GenBank/DDBJ whole genome shotgun (WGS) entry which is preliminary data.</text>
</comment>
<dbReference type="PANTHER" id="PTHR22762">
    <property type="entry name" value="ALPHA-GLUCOSIDASE"/>
    <property type="match status" value="1"/>
</dbReference>
<name>A0ABC8IX83_ERUVS</name>
<dbReference type="Proteomes" id="UP001642260">
    <property type="component" value="Unassembled WGS sequence"/>
</dbReference>
<organism evidence="4 5">
    <name type="scientific">Eruca vesicaria subsp. sativa</name>
    <name type="common">Garden rocket</name>
    <name type="synonym">Eruca sativa</name>
    <dbReference type="NCBI Taxonomy" id="29727"/>
    <lineage>
        <taxon>Eukaryota</taxon>
        <taxon>Viridiplantae</taxon>
        <taxon>Streptophyta</taxon>
        <taxon>Embryophyta</taxon>
        <taxon>Tracheophyta</taxon>
        <taxon>Spermatophyta</taxon>
        <taxon>Magnoliopsida</taxon>
        <taxon>eudicotyledons</taxon>
        <taxon>Gunneridae</taxon>
        <taxon>Pentapetalae</taxon>
        <taxon>rosids</taxon>
        <taxon>malvids</taxon>
        <taxon>Brassicales</taxon>
        <taxon>Brassicaceae</taxon>
        <taxon>Brassiceae</taxon>
        <taxon>Eruca</taxon>
    </lineage>
</organism>
<protein>
    <recommendedName>
        <fullName evidence="3">Glycoside hydrolase family 31 TIM barrel domain-containing protein</fullName>
    </recommendedName>
</protein>
<gene>
    <name evidence="4" type="ORF">ERUC_LOCUS3971</name>
</gene>
<dbReference type="InterPro" id="IPR000322">
    <property type="entry name" value="Glyco_hydro_31_TIM"/>
</dbReference>
<proteinExistence type="inferred from homology"/>
<dbReference type="SUPFAM" id="SSF51445">
    <property type="entry name" value="(Trans)glycosidases"/>
    <property type="match status" value="1"/>
</dbReference>
<sequence>MPYWSFGFHQRRYGCNNVSDLESVVDGYAKAEIPLEVTWKDIDYMDGFKDFTLDHVNFPEDKMKSFVNTLSQEWSEIRADLGSKVSCKLIQEIENLGLLGVNSSSYGTYNRGMVAYVFIKREGEPYLSEVWNGKVYYPHFLNPTAATFLA</sequence>